<keyword evidence="3" id="KW-1185">Reference proteome</keyword>
<protein>
    <submittedName>
        <fullName evidence="2">Uncharacterized conserved protein</fullName>
    </submittedName>
</protein>
<dbReference type="PROSITE" id="PS51750">
    <property type="entry name" value="BRO_N"/>
    <property type="match status" value="1"/>
</dbReference>
<dbReference type="PANTHER" id="PTHR35810:SF1">
    <property type="entry name" value="CYTOPLASMIC PROTEIN"/>
    <property type="match status" value="1"/>
</dbReference>
<dbReference type="AlphaFoldDB" id="A0A1W1V616"/>
<dbReference type="InterPro" id="IPR003497">
    <property type="entry name" value="BRO_N_domain"/>
</dbReference>
<proteinExistence type="predicted"/>
<gene>
    <name evidence="2" type="ORF">SAMN00017405_0499</name>
</gene>
<evidence type="ECO:0000313" key="3">
    <source>
        <dbReference type="Proteomes" id="UP000192731"/>
    </source>
</evidence>
<evidence type="ECO:0000259" key="1">
    <source>
        <dbReference type="PROSITE" id="PS51750"/>
    </source>
</evidence>
<dbReference type="Pfam" id="PF13310">
    <property type="entry name" value="Virulence_RhuM"/>
    <property type="match status" value="1"/>
</dbReference>
<evidence type="ECO:0000313" key="2">
    <source>
        <dbReference type="EMBL" id="SMB88620.1"/>
    </source>
</evidence>
<dbReference type="RefSeq" id="WP_084052891.1">
    <property type="nucleotide sequence ID" value="NZ_FWWT01000016.1"/>
</dbReference>
<dbReference type="STRING" id="656914.SAMN00017405_0499"/>
<dbReference type="InterPro" id="IPR011204">
    <property type="entry name" value="Virulence_RhuM-like"/>
</dbReference>
<accession>A0A1W1V616</accession>
<organism evidence="2 3">
    <name type="scientific">Desulfonispora thiosulfatigenes DSM 11270</name>
    <dbReference type="NCBI Taxonomy" id="656914"/>
    <lineage>
        <taxon>Bacteria</taxon>
        <taxon>Bacillati</taxon>
        <taxon>Bacillota</taxon>
        <taxon>Clostridia</taxon>
        <taxon>Eubacteriales</taxon>
        <taxon>Peptococcaceae</taxon>
        <taxon>Desulfonispora</taxon>
    </lineage>
</organism>
<dbReference type="Proteomes" id="UP000192731">
    <property type="component" value="Unassembled WGS sequence"/>
</dbReference>
<dbReference type="PIRSF" id="PIRSF015268">
    <property type="entry name" value="Virulence_RhuM"/>
    <property type="match status" value="1"/>
</dbReference>
<sequence>MENINQFVLYTGDDGNVKLQIFLEEETLWLSQKLIGELFQVESNTINYHIKEIYKSGELEELATTRKFRVVQKEGNRDVSRDVVFYNLDVIIAVGYRVNSKRATQFRIWATKVLKEYMIKGFVLDDERLKQGERVFNKDYFKELLERVRSIRASERRIYQQITDIFAECSIDYDPNSEMTKEFYATVQNKFHYAITGKTAAEIIHSKANKDEPNMGLLTWKNAPDGRILASDVKIAKNYLSEKEIKRLERTISSFFDYIENIIENRETFTMEAFANSVVRFLEFNEYKILTGKGKISKAQADQKALNEYKEYNKHQPIHSDFDKQIKKYLESGSYKKE</sequence>
<dbReference type="EMBL" id="FWWT01000016">
    <property type="protein sequence ID" value="SMB88620.1"/>
    <property type="molecule type" value="Genomic_DNA"/>
</dbReference>
<name>A0A1W1V616_DESTI</name>
<dbReference type="PANTHER" id="PTHR35810">
    <property type="entry name" value="CYTOPLASMIC PROTEIN-RELATED"/>
    <property type="match status" value="1"/>
</dbReference>
<reference evidence="2 3" key="1">
    <citation type="submission" date="2017-04" db="EMBL/GenBank/DDBJ databases">
        <authorList>
            <person name="Afonso C.L."/>
            <person name="Miller P.J."/>
            <person name="Scott M.A."/>
            <person name="Spackman E."/>
            <person name="Goraichik I."/>
            <person name="Dimitrov K.M."/>
            <person name="Suarez D.L."/>
            <person name="Swayne D.E."/>
        </authorList>
    </citation>
    <scope>NUCLEOTIDE SEQUENCE [LARGE SCALE GENOMIC DNA]</scope>
    <source>
        <strain evidence="2 3">DSM 11270</strain>
    </source>
</reference>
<dbReference type="OrthoDB" id="9802752at2"/>
<feature type="domain" description="Bro-N" evidence="1">
    <location>
        <begin position="1"/>
        <end position="121"/>
    </location>
</feature>